<protein>
    <recommendedName>
        <fullName evidence="11">Cadherin domain-containing protein</fullName>
    </recommendedName>
</protein>
<dbReference type="PANTHER" id="PTHR24027">
    <property type="entry name" value="CADHERIN-23"/>
    <property type="match status" value="1"/>
</dbReference>
<name>A0A315VT74_GAMAF</name>
<dbReference type="InterPro" id="IPR002126">
    <property type="entry name" value="Cadherin-like_dom"/>
</dbReference>
<evidence type="ECO:0000256" key="3">
    <source>
        <dbReference type="ARBA" id="ARBA00022723"/>
    </source>
</evidence>
<sequence>MSMPLAMTSVHTKIPLQRHNTFKNKHATVQIYCRAADFYLFKALKSEKILLRLFFILPWMQWMVTFLTSDSRARPKYSTQAQHSTRMSFVVAVFTWWAERRAVCFVTHEVVVGEAGRGLLGGRGSLTFLFDGDADGVPEAGPHQLLQLLSLGGREQARPSLFGQPISSSLSASSRTRTSRLRTALASSSPSDFLLNMSSRRPGVAITMLPLKRNQQLYNRNDKSQSLPAAGNVSHVPSVMFSMLGSKPRRRSSRTLTPLAHGQPFCTMDLLPLRSVVVYTPVGLIVTFDNDSDDIQDFMDWCKWDHLLTTNLTERSGTAEESPCQPGFESEMLILKVSKNVLKQGTRLGKVGFTDCTGRTQFLFSTDDSHFVVETDGIITVKRQAVLHEGNQNFSVHAWNSQGQKMTLPVRLLYQDHHYMNNRLDAEFHHEAHKLNTQLHDDLDSDRNQQRSITARFHPGFLIHQNFTGRFSHLQTEYLFPQDPAVPQIPVLDFTKSSPGLKRKKRDWKVPPLSVPENSRGPYPLILARIRSDADKMKKIYYKVTGPGADQPPVGLFTMDRDTGDLNVTQELDREKQDNYRLRAHTTTQEGSYAEEPMEIIINVIDQNDNTPVFNQSIYMREVPEASEKGFGFLRDQK</sequence>
<keyword evidence="8" id="KW-0472">Membrane</keyword>
<dbReference type="PRINTS" id="PR00205">
    <property type="entry name" value="CADHERIN"/>
</dbReference>
<evidence type="ECO:0000256" key="7">
    <source>
        <dbReference type="ARBA" id="ARBA00022889"/>
    </source>
</evidence>
<keyword evidence="5" id="KW-0677">Repeat</keyword>
<dbReference type="GO" id="GO:0045296">
    <property type="term" value="F:cadherin binding"/>
    <property type="evidence" value="ECO:0007669"/>
    <property type="project" value="TreeGrafter"/>
</dbReference>
<comment type="caution">
    <text evidence="12">The sequence shown here is derived from an EMBL/GenBank/DDBJ whole genome shotgun (WGS) entry which is preliminary data.</text>
</comment>
<dbReference type="GO" id="GO:0007043">
    <property type="term" value="P:cell-cell junction assembly"/>
    <property type="evidence" value="ECO:0007669"/>
    <property type="project" value="TreeGrafter"/>
</dbReference>
<dbReference type="GO" id="GO:0016342">
    <property type="term" value="C:catenin complex"/>
    <property type="evidence" value="ECO:0007669"/>
    <property type="project" value="TreeGrafter"/>
</dbReference>
<evidence type="ECO:0000256" key="8">
    <source>
        <dbReference type="ARBA" id="ARBA00023136"/>
    </source>
</evidence>
<dbReference type="Pfam" id="PF08758">
    <property type="entry name" value="Cadherin_pro"/>
    <property type="match status" value="1"/>
</dbReference>
<keyword evidence="2" id="KW-1003">Cell membrane</keyword>
<dbReference type="GO" id="GO:0000902">
    <property type="term" value="P:cell morphogenesis"/>
    <property type="evidence" value="ECO:0007669"/>
    <property type="project" value="TreeGrafter"/>
</dbReference>
<evidence type="ECO:0000256" key="1">
    <source>
        <dbReference type="ARBA" id="ARBA00004236"/>
    </source>
</evidence>
<keyword evidence="13" id="KW-1185">Reference proteome</keyword>
<dbReference type="InterPro" id="IPR014868">
    <property type="entry name" value="Cadherin_pro_dom"/>
</dbReference>
<dbReference type="InterPro" id="IPR039808">
    <property type="entry name" value="Cadherin"/>
</dbReference>
<dbReference type="SMART" id="SM01055">
    <property type="entry name" value="Cadherin_pro"/>
    <property type="match status" value="1"/>
</dbReference>
<dbReference type="Pfam" id="PF00028">
    <property type="entry name" value="Cadherin"/>
    <property type="match status" value="1"/>
</dbReference>
<dbReference type="PANTHER" id="PTHR24027:SF319">
    <property type="entry name" value="CADHERIN-1"/>
    <property type="match status" value="1"/>
</dbReference>
<dbReference type="SUPFAM" id="SSF49313">
    <property type="entry name" value="Cadherin-like"/>
    <property type="match status" value="2"/>
</dbReference>
<evidence type="ECO:0000313" key="13">
    <source>
        <dbReference type="Proteomes" id="UP000250572"/>
    </source>
</evidence>
<dbReference type="FunFam" id="2.60.40.60:FF:000011">
    <property type="entry name" value="Cadherin 1"/>
    <property type="match status" value="1"/>
</dbReference>
<dbReference type="GO" id="GO:0007156">
    <property type="term" value="P:homophilic cell adhesion via plasma membrane adhesion molecules"/>
    <property type="evidence" value="ECO:0007669"/>
    <property type="project" value="InterPro"/>
</dbReference>
<proteinExistence type="predicted"/>
<dbReference type="GO" id="GO:0016477">
    <property type="term" value="P:cell migration"/>
    <property type="evidence" value="ECO:0007669"/>
    <property type="project" value="TreeGrafter"/>
</dbReference>
<keyword evidence="4" id="KW-0732">Signal</keyword>
<dbReference type="GO" id="GO:0008013">
    <property type="term" value="F:beta-catenin binding"/>
    <property type="evidence" value="ECO:0007669"/>
    <property type="project" value="TreeGrafter"/>
</dbReference>
<feature type="domain" description="Cadherin" evidence="11">
    <location>
        <begin position="507"/>
        <end position="614"/>
    </location>
</feature>
<dbReference type="Gene3D" id="2.60.40.60">
    <property type="entry name" value="Cadherins"/>
    <property type="match status" value="2"/>
</dbReference>
<evidence type="ECO:0000256" key="2">
    <source>
        <dbReference type="ARBA" id="ARBA00022475"/>
    </source>
</evidence>
<dbReference type="GO" id="GO:0005912">
    <property type="term" value="C:adherens junction"/>
    <property type="evidence" value="ECO:0007669"/>
    <property type="project" value="TreeGrafter"/>
</dbReference>
<evidence type="ECO:0000256" key="9">
    <source>
        <dbReference type="ARBA" id="ARBA00023180"/>
    </source>
</evidence>
<dbReference type="InterPro" id="IPR015919">
    <property type="entry name" value="Cadherin-like_sf"/>
</dbReference>
<keyword evidence="6 10" id="KW-0106">Calcium</keyword>
<keyword evidence="9" id="KW-0325">Glycoprotein</keyword>
<reference evidence="12 13" key="1">
    <citation type="journal article" date="2018" name="G3 (Bethesda)">
        <title>A High-Quality Reference Genome for the Invasive Mosquitofish Gambusia affinis Using a Chicago Library.</title>
        <authorList>
            <person name="Hoffberg S.L."/>
            <person name="Troendle N.J."/>
            <person name="Glenn T.C."/>
            <person name="Mahmud O."/>
            <person name="Louha S."/>
            <person name="Chalopin D."/>
            <person name="Bennetzen J.L."/>
            <person name="Mauricio R."/>
        </authorList>
    </citation>
    <scope>NUCLEOTIDE SEQUENCE [LARGE SCALE GENOMIC DNA]</scope>
    <source>
        <strain evidence="12">NE01/NJP1002.9</strain>
        <tissue evidence="12">Muscle</tissue>
    </source>
</reference>
<dbReference type="AlphaFoldDB" id="A0A315VT74"/>
<organism evidence="12 13">
    <name type="scientific">Gambusia affinis</name>
    <name type="common">Western mosquitofish</name>
    <name type="synonym">Heterandria affinis</name>
    <dbReference type="NCBI Taxonomy" id="33528"/>
    <lineage>
        <taxon>Eukaryota</taxon>
        <taxon>Metazoa</taxon>
        <taxon>Chordata</taxon>
        <taxon>Craniata</taxon>
        <taxon>Vertebrata</taxon>
        <taxon>Euteleostomi</taxon>
        <taxon>Actinopterygii</taxon>
        <taxon>Neopterygii</taxon>
        <taxon>Teleostei</taxon>
        <taxon>Neoteleostei</taxon>
        <taxon>Acanthomorphata</taxon>
        <taxon>Ovalentaria</taxon>
        <taxon>Atherinomorphae</taxon>
        <taxon>Cyprinodontiformes</taxon>
        <taxon>Poeciliidae</taxon>
        <taxon>Poeciliinae</taxon>
        <taxon>Gambusia</taxon>
    </lineage>
</organism>
<dbReference type="PROSITE" id="PS50268">
    <property type="entry name" value="CADHERIN_2"/>
    <property type="match status" value="1"/>
</dbReference>
<gene>
    <name evidence="12" type="ORF">CCH79_00001220</name>
</gene>
<dbReference type="SMART" id="SM00112">
    <property type="entry name" value="CA"/>
    <property type="match status" value="1"/>
</dbReference>
<evidence type="ECO:0000256" key="4">
    <source>
        <dbReference type="ARBA" id="ARBA00022729"/>
    </source>
</evidence>
<dbReference type="GO" id="GO:0044331">
    <property type="term" value="P:cell-cell adhesion mediated by cadherin"/>
    <property type="evidence" value="ECO:0007669"/>
    <property type="project" value="TreeGrafter"/>
</dbReference>
<evidence type="ECO:0000256" key="5">
    <source>
        <dbReference type="ARBA" id="ARBA00022737"/>
    </source>
</evidence>
<dbReference type="EMBL" id="NHOQ01001156">
    <property type="protein sequence ID" value="PWA26774.1"/>
    <property type="molecule type" value="Genomic_DNA"/>
</dbReference>
<evidence type="ECO:0000256" key="10">
    <source>
        <dbReference type="PROSITE-ProRule" id="PRU00043"/>
    </source>
</evidence>
<dbReference type="GO" id="GO:0005509">
    <property type="term" value="F:calcium ion binding"/>
    <property type="evidence" value="ECO:0007669"/>
    <property type="project" value="UniProtKB-UniRule"/>
</dbReference>
<evidence type="ECO:0000259" key="11">
    <source>
        <dbReference type="PROSITE" id="PS50268"/>
    </source>
</evidence>
<evidence type="ECO:0000256" key="6">
    <source>
        <dbReference type="ARBA" id="ARBA00022837"/>
    </source>
</evidence>
<dbReference type="InterPro" id="IPR020894">
    <property type="entry name" value="Cadherin_CS"/>
</dbReference>
<dbReference type="PROSITE" id="PS00232">
    <property type="entry name" value="CADHERIN_1"/>
    <property type="match status" value="1"/>
</dbReference>
<keyword evidence="3" id="KW-0479">Metal-binding</keyword>
<dbReference type="GO" id="GO:0005737">
    <property type="term" value="C:cytoplasm"/>
    <property type="evidence" value="ECO:0007669"/>
    <property type="project" value="TreeGrafter"/>
</dbReference>
<comment type="subcellular location">
    <subcellularLocation>
        <location evidence="1">Cell membrane</location>
    </subcellularLocation>
</comment>
<dbReference type="FunFam" id="2.60.40.60:FF:000191">
    <property type="entry name" value="Cadherin 1"/>
    <property type="match status" value="1"/>
</dbReference>
<keyword evidence="7" id="KW-0130">Cell adhesion</keyword>
<accession>A0A315VT74</accession>
<evidence type="ECO:0000313" key="12">
    <source>
        <dbReference type="EMBL" id="PWA26774.1"/>
    </source>
</evidence>
<dbReference type="Proteomes" id="UP000250572">
    <property type="component" value="Unassembled WGS sequence"/>
</dbReference>
<dbReference type="GO" id="GO:0034332">
    <property type="term" value="P:adherens junction organization"/>
    <property type="evidence" value="ECO:0007669"/>
    <property type="project" value="TreeGrafter"/>
</dbReference>
<dbReference type="GO" id="GO:0016339">
    <property type="term" value="P:calcium-dependent cell-cell adhesion via plasma membrane cell adhesion molecules"/>
    <property type="evidence" value="ECO:0007669"/>
    <property type="project" value="TreeGrafter"/>
</dbReference>